<evidence type="ECO:0000313" key="1">
    <source>
        <dbReference type="EMBL" id="KAI3745640.1"/>
    </source>
</evidence>
<comment type="caution">
    <text evidence="1">The sequence shown here is derived from an EMBL/GenBank/DDBJ whole genome shotgun (WGS) entry which is preliminary data.</text>
</comment>
<reference evidence="2" key="1">
    <citation type="journal article" date="2022" name="Mol. Ecol. Resour.">
        <title>The genomes of chicory, endive, great burdock and yacon provide insights into Asteraceae palaeo-polyploidization history and plant inulin production.</title>
        <authorList>
            <person name="Fan W."/>
            <person name="Wang S."/>
            <person name="Wang H."/>
            <person name="Wang A."/>
            <person name="Jiang F."/>
            <person name="Liu H."/>
            <person name="Zhao H."/>
            <person name="Xu D."/>
            <person name="Zhang Y."/>
        </authorList>
    </citation>
    <scope>NUCLEOTIDE SEQUENCE [LARGE SCALE GENOMIC DNA]</scope>
    <source>
        <strain evidence="2">cv. Niubang</strain>
    </source>
</reference>
<keyword evidence="2" id="KW-1185">Reference proteome</keyword>
<dbReference type="EMBL" id="CM042049">
    <property type="protein sequence ID" value="KAI3745640.1"/>
    <property type="molecule type" value="Genomic_DNA"/>
</dbReference>
<evidence type="ECO:0000313" key="2">
    <source>
        <dbReference type="Proteomes" id="UP001055879"/>
    </source>
</evidence>
<name>A0ACB9DGM2_ARCLA</name>
<organism evidence="1 2">
    <name type="scientific">Arctium lappa</name>
    <name type="common">Greater burdock</name>
    <name type="synonym">Lappa major</name>
    <dbReference type="NCBI Taxonomy" id="4217"/>
    <lineage>
        <taxon>Eukaryota</taxon>
        <taxon>Viridiplantae</taxon>
        <taxon>Streptophyta</taxon>
        <taxon>Embryophyta</taxon>
        <taxon>Tracheophyta</taxon>
        <taxon>Spermatophyta</taxon>
        <taxon>Magnoliopsida</taxon>
        <taxon>eudicotyledons</taxon>
        <taxon>Gunneridae</taxon>
        <taxon>Pentapetalae</taxon>
        <taxon>asterids</taxon>
        <taxon>campanulids</taxon>
        <taxon>Asterales</taxon>
        <taxon>Asteraceae</taxon>
        <taxon>Carduoideae</taxon>
        <taxon>Cardueae</taxon>
        <taxon>Arctiinae</taxon>
        <taxon>Arctium</taxon>
    </lineage>
</organism>
<reference evidence="1 2" key="2">
    <citation type="journal article" date="2022" name="Mol. Ecol. Resour.">
        <title>The genomes of chicory, endive, great burdock and yacon provide insights into Asteraceae paleo-polyploidization history and plant inulin production.</title>
        <authorList>
            <person name="Fan W."/>
            <person name="Wang S."/>
            <person name="Wang H."/>
            <person name="Wang A."/>
            <person name="Jiang F."/>
            <person name="Liu H."/>
            <person name="Zhao H."/>
            <person name="Xu D."/>
            <person name="Zhang Y."/>
        </authorList>
    </citation>
    <scope>NUCLEOTIDE SEQUENCE [LARGE SCALE GENOMIC DNA]</scope>
    <source>
        <strain evidence="2">cv. Niubang</strain>
    </source>
</reference>
<dbReference type="Proteomes" id="UP001055879">
    <property type="component" value="Linkage Group LG03"/>
</dbReference>
<accession>A0ACB9DGM2</accession>
<protein>
    <submittedName>
        <fullName evidence="1">Uncharacterized protein</fullName>
    </submittedName>
</protein>
<gene>
    <name evidence="1" type="ORF">L6452_08042</name>
</gene>
<sequence length="252" mass="28781">MCILVVAALAVAVKSLRMLNIHFEDICTKQVYLVIDHLDLRLPDFDIVGLFDRVIKERVGCRGNISKDKVVRMVKQGTFLLQCMIKWYVTTGRRPVPVVVAVIVFICKHNEVEVILEDLASQLNVVVVTCKLRYKKILKRLVDVARVHLPWGNDVSVKNIMKNAPIVIQYMEMKSMCNPTKQIKTLEEVGMDLDGLVVDCLNKGDENCSIEDYTDFTYNRSQDSTDWANEDLERLNVSPECLSTIKQEAFSR</sequence>
<proteinExistence type="predicted"/>